<dbReference type="EMBL" id="CAEKKB010000001">
    <property type="protein sequence ID" value="CAB4293523.1"/>
    <property type="molecule type" value="Genomic_DNA"/>
</dbReference>
<evidence type="ECO:0000313" key="2">
    <source>
        <dbReference type="EMBL" id="CAB4293523.1"/>
    </source>
</evidence>
<gene>
    <name evidence="2" type="ORF">ORAREDHAP_LOCUS2465</name>
</gene>
<feature type="compositionally biased region" description="Basic residues" evidence="1">
    <location>
        <begin position="226"/>
        <end position="235"/>
    </location>
</feature>
<feature type="compositionally biased region" description="Polar residues" evidence="1">
    <location>
        <begin position="180"/>
        <end position="190"/>
    </location>
</feature>
<organism evidence="2 3">
    <name type="scientific">Prunus armeniaca</name>
    <name type="common">Apricot</name>
    <name type="synonym">Armeniaca vulgaris</name>
    <dbReference type="NCBI Taxonomy" id="36596"/>
    <lineage>
        <taxon>Eukaryota</taxon>
        <taxon>Viridiplantae</taxon>
        <taxon>Streptophyta</taxon>
        <taxon>Embryophyta</taxon>
        <taxon>Tracheophyta</taxon>
        <taxon>Spermatophyta</taxon>
        <taxon>Magnoliopsida</taxon>
        <taxon>eudicotyledons</taxon>
        <taxon>Gunneridae</taxon>
        <taxon>Pentapetalae</taxon>
        <taxon>rosids</taxon>
        <taxon>fabids</taxon>
        <taxon>Rosales</taxon>
        <taxon>Rosaceae</taxon>
        <taxon>Amygdaloideae</taxon>
        <taxon>Amygdaleae</taxon>
        <taxon>Prunus</taxon>
    </lineage>
</organism>
<protein>
    <submittedName>
        <fullName evidence="2">Uncharacterized protein</fullName>
    </submittedName>
</protein>
<dbReference type="OrthoDB" id="1164063at2759"/>
<sequence>MVHHVSSIDQWKKINLPLIRPPPYKTQPGRPKKSRNKDPSEVEVRVPVPPNPIPPNYIPPPAKLRRVFIKITCSICGQEGHNKIEHFKQRDAANSSNQGDQSNGSRRPARGRGRGVHKGPIKGGCRGKGKQPSSSSVGDENEKRKAPVASQPLPNNEDSSFSSPSNNVQSSSQLVLRPPNTDQSSPQPFSSPHRRFKSSAKKIRPPKTSQSSPQPVSSHDIIYKSPAKKARPWRL</sequence>
<proteinExistence type="predicted"/>
<dbReference type="AlphaFoldDB" id="A0A6J5VZ57"/>
<feature type="region of interest" description="Disordered" evidence="1">
    <location>
        <begin position="17"/>
        <end position="61"/>
    </location>
</feature>
<evidence type="ECO:0000313" key="3">
    <source>
        <dbReference type="Proteomes" id="UP000507245"/>
    </source>
</evidence>
<feature type="compositionally biased region" description="Basic residues" evidence="1">
    <location>
        <begin position="107"/>
        <end position="129"/>
    </location>
</feature>
<accession>A0A6J5VZ57</accession>
<reference evidence="3" key="1">
    <citation type="journal article" date="2020" name="Genome Biol.">
        <title>Gamete binning: chromosome-level and haplotype-resolved genome assembly enabled by high-throughput single-cell sequencing of gamete genomes.</title>
        <authorList>
            <person name="Campoy J.A."/>
            <person name="Sun H."/>
            <person name="Goel M."/>
            <person name="Jiao W.-B."/>
            <person name="Folz-Donahue K."/>
            <person name="Wang N."/>
            <person name="Rubio M."/>
            <person name="Liu C."/>
            <person name="Kukat C."/>
            <person name="Ruiz D."/>
            <person name="Huettel B."/>
            <person name="Schneeberger K."/>
        </authorList>
    </citation>
    <scope>NUCLEOTIDE SEQUENCE [LARGE SCALE GENOMIC DNA]</scope>
    <source>
        <strain evidence="3">cv. Rojo Pasion</strain>
    </source>
</reference>
<feature type="compositionally biased region" description="Low complexity" evidence="1">
    <location>
        <begin position="155"/>
        <end position="172"/>
    </location>
</feature>
<dbReference type="Proteomes" id="UP000507245">
    <property type="component" value="Unassembled WGS sequence"/>
</dbReference>
<keyword evidence="3" id="KW-1185">Reference proteome</keyword>
<feature type="compositionally biased region" description="Basic residues" evidence="1">
    <location>
        <begin position="192"/>
        <end position="205"/>
    </location>
</feature>
<feature type="region of interest" description="Disordered" evidence="1">
    <location>
        <begin position="89"/>
        <end position="235"/>
    </location>
</feature>
<feature type="compositionally biased region" description="Low complexity" evidence="1">
    <location>
        <begin position="94"/>
        <end position="106"/>
    </location>
</feature>
<feature type="compositionally biased region" description="Polar residues" evidence="1">
    <location>
        <begin position="207"/>
        <end position="217"/>
    </location>
</feature>
<name>A0A6J5VZ57_PRUAR</name>
<feature type="compositionally biased region" description="Pro residues" evidence="1">
    <location>
        <begin position="47"/>
        <end position="61"/>
    </location>
</feature>
<evidence type="ECO:0000256" key="1">
    <source>
        <dbReference type="SAM" id="MobiDB-lite"/>
    </source>
</evidence>